<sequence length="166" mass="18946">MMDVQSISDHLEITQRMMLWPEIVDSMSLDRLPELFLPDLVWDFGSGTVDHSLAAVRSRIEAHFDKPGSYCGATRHDLSNHTITLAGNGDQAESKVNVFAAHAGKGPYTGQVQLTWLTYQDKWRRVGGKWYIEHRTYRIQFTHGPDDIVYSTGRETWAEGDHRREG</sequence>
<dbReference type="Proteomes" id="UP000053411">
    <property type="component" value="Unassembled WGS sequence"/>
</dbReference>
<dbReference type="Pfam" id="PF13577">
    <property type="entry name" value="SnoaL_4"/>
    <property type="match status" value="1"/>
</dbReference>
<organism evidence="2 3">
    <name type="scientific">Fonsecaea multimorphosa CBS 102226</name>
    <dbReference type="NCBI Taxonomy" id="1442371"/>
    <lineage>
        <taxon>Eukaryota</taxon>
        <taxon>Fungi</taxon>
        <taxon>Dikarya</taxon>
        <taxon>Ascomycota</taxon>
        <taxon>Pezizomycotina</taxon>
        <taxon>Eurotiomycetes</taxon>
        <taxon>Chaetothyriomycetidae</taxon>
        <taxon>Chaetothyriales</taxon>
        <taxon>Herpotrichiellaceae</taxon>
        <taxon>Fonsecaea</taxon>
    </lineage>
</organism>
<dbReference type="InterPro" id="IPR037401">
    <property type="entry name" value="SnoaL-like"/>
</dbReference>
<protein>
    <recommendedName>
        <fullName evidence="1">SnoaL-like domain-containing protein</fullName>
    </recommendedName>
</protein>
<dbReference type="SUPFAM" id="SSF54427">
    <property type="entry name" value="NTF2-like"/>
    <property type="match status" value="1"/>
</dbReference>
<dbReference type="Gene3D" id="3.10.450.50">
    <property type="match status" value="1"/>
</dbReference>
<accession>A0A0D2KPG4</accession>
<dbReference type="EMBL" id="KN848071">
    <property type="protein sequence ID" value="KIX98613.1"/>
    <property type="molecule type" value="Genomic_DNA"/>
</dbReference>
<feature type="domain" description="SnoaL-like" evidence="1">
    <location>
        <begin position="6"/>
        <end position="136"/>
    </location>
</feature>
<dbReference type="GeneID" id="27711660"/>
<dbReference type="RefSeq" id="XP_016632736.1">
    <property type="nucleotide sequence ID" value="XM_016776417.1"/>
</dbReference>
<evidence type="ECO:0000259" key="1">
    <source>
        <dbReference type="Pfam" id="PF13577"/>
    </source>
</evidence>
<name>A0A0D2KPG4_9EURO</name>
<evidence type="ECO:0000313" key="2">
    <source>
        <dbReference type="EMBL" id="KIX98613.1"/>
    </source>
</evidence>
<reference evidence="2 3" key="1">
    <citation type="submission" date="2015-01" db="EMBL/GenBank/DDBJ databases">
        <title>The Genome Sequence of Fonsecaea multimorphosa CBS 102226.</title>
        <authorList>
            <consortium name="The Broad Institute Genomics Platform"/>
            <person name="Cuomo C."/>
            <person name="de Hoog S."/>
            <person name="Gorbushina A."/>
            <person name="Stielow B."/>
            <person name="Teixiera M."/>
            <person name="Abouelleil A."/>
            <person name="Chapman S.B."/>
            <person name="Priest M."/>
            <person name="Young S.K."/>
            <person name="Wortman J."/>
            <person name="Nusbaum C."/>
            <person name="Birren B."/>
        </authorList>
    </citation>
    <scope>NUCLEOTIDE SEQUENCE [LARGE SCALE GENOMIC DNA]</scope>
    <source>
        <strain evidence="2 3">CBS 102226</strain>
    </source>
</reference>
<dbReference type="AlphaFoldDB" id="A0A0D2KPG4"/>
<keyword evidence="3" id="KW-1185">Reference proteome</keyword>
<dbReference type="CDD" id="cd00531">
    <property type="entry name" value="NTF2_like"/>
    <property type="match status" value="1"/>
</dbReference>
<dbReference type="OrthoDB" id="4132343at2759"/>
<proteinExistence type="predicted"/>
<gene>
    <name evidence="2" type="ORF">Z520_05914</name>
</gene>
<dbReference type="InterPro" id="IPR032710">
    <property type="entry name" value="NTF2-like_dom_sf"/>
</dbReference>
<evidence type="ECO:0000313" key="3">
    <source>
        <dbReference type="Proteomes" id="UP000053411"/>
    </source>
</evidence>
<dbReference type="VEuPathDB" id="FungiDB:Z520_05914"/>